<protein>
    <submittedName>
        <fullName evidence="2">Uncharacterized protein</fullName>
    </submittedName>
</protein>
<evidence type="ECO:0000313" key="2">
    <source>
        <dbReference type="EMBL" id="CAD7412129.1"/>
    </source>
</evidence>
<gene>
    <name evidence="2" type="ORF">TPSB3V08_LOCUS8249</name>
</gene>
<proteinExistence type="predicted"/>
<feature type="region of interest" description="Disordered" evidence="1">
    <location>
        <begin position="23"/>
        <end position="53"/>
    </location>
</feature>
<name>A0A7R9DCD4_TIMPO</name>
<sequence length="94" mass="10607">MSRKRKRRPDEWKHNVAKKDSCLEYSSDADGVSPSPRHLERANISPTSKRQHFPTALVEQSVLSRPYVSPSIPFNLSSLAPRVLPSVVLRVKSV</sequence>
<dbReference type="EMBL" id="OD005807">
    <property type="protein sequence ID" value="CAD7412129.1"/>
    <property type="molecule type" value="Genomic_DNA"/>
</dbReference>
<reference evidence="2" key="1">
    <citation type="submission" date="2020-11" db="EMBL/GenBank/DDBJ databases">
        <authorList>
            <person name="Tran Van P."/>
        </authorList>
    </citation>
    <scope>NUCLEOTIDE SEQUENCE</scope>
</reference>
<evidence type="ECO:0000256" key="1">
    <source>
        <dbReference type="SAM" id="MobiDB-lite"/>
    </source>
</evidence>
<organism evidence="2">
    <name type="scientific">Timema poppense</name>
    <name type="common">Walking stick</name>
    <dbReference type="NCBI Taxonomy" id="170557"/>
    <lineage>
        <taxon>Eukaryota</taxon>
        <taxon>Metazoa</taxon>
        <taxon>Ecdysozoa</taxon>
        <taxon>Arthropoda</taxon>
        <taxon>Hexapoda</taxon>
        <taxon>Insecta</taxon>
        <taxon>Pterygota</taxon>
        <taxon>Neoptera</taxon>
        <taxon>Polyneoptera</taxon>
        <taxon>Phasmatodea</taxon>
        <taxon>Timematodea</taxon>
        <taxon>Timematoidea</taxon>
        <taxon>Timematidae</taxon>
        <taxon>Timema</taxon>
    </lineage>
</organism>
<accession>A0A7R9DCD4</accession>
<dbReference type="AlphaFoldDB" id="A0A7R9DCD4"/>